<accession>A0AAV3XD95</accession>
<comment type="caution">
    <text evidence="1">The sequence shown here is derived from an EMBL/GenBank/DDBJ whole genome shotgun (WGS) entry which is preliminary data.</text>
</comment>
<keyword evidence="2" id="KW-1185">Reference proteome</keyword>
<sequence length="64" mass="7456">MATKKRLRNVPILHDEVKERHQIVVTPTAWENMRREAEKRKISISELIEEFARGINSPTGLPHP</sequence>
<dbReference type="Proteomes" id="UP001050975">
    <property type="component" value="Unassembled WGS sequence"/>
</dbReference>
<dbReference type="AlphaFoldDB" id="A0AAV3XD95"/>
<evidence type="ECO:0000313" key="1">
    <source>
        <dbReference type="EMBL" id="GET38790.1"/>
    </source>
</evidence>
<dbReference type="RefSeq" id="WP_226583088.1">
    <property type="nucleotide sequence ID" value="NZ_BLAY01000052.1"/>
</dbReference>
<proteinExistence type="predicted"/>
<dbReference type="EMBL" id="BLAY01000052">
    <property type="protein sequence ID" value="GET38790.1"/>
    <property type="molecule type" value="Genomic_DNA"/>
</dbReference>
<name>A0AAV3XD95_9CYAN</name>
<reference evidence="1" key="1">
    <citation type="submission" date="2019-10" db="EMBL/GenBank/DDBJ databases">
        <title>Draft genome sequece of Microseira wollei NIES-4236.</title>
        <authorList>
            <person name="Yamaguchi H."/>
            <person name="Suzuki S."/>
            <person name="Kawachi M."/>
        </authorList>
    </citation>
    <scope>NUCLEOTIDE SEQUENCE</scope>
    <source>
        <strain evidence="1">NIES-4236</strain>
    </source>
</reference>
<evidence type="ECO:0000313" key="2">
    <source>
        <dbReference type="Proteomes" id="UP001050975"/>
    </source>
</evidence>
<gene>
    <name evidence="1" type="ORF">MiSe_35490</name>
</gene>
<protein>
    <submittedName>
        <fullName evidence="1">CopG/DNA-binding domain-containing protein</fullName>
    </submittedName>
</protein>
<organism evidence="1 2">
    <name type="scientific">Microseira wollei NIES-4236</name>
    <dbReference type="NCBI Taxonomy" id="2530354"/>
    <lineage>
        <taxon>Bacteria</taxon>
        <taxon>Bacillati</taxon>
        <taxon>Cyanobacteriota</taxon>
        <taxon>Cyanophyceae</taxon>
        <taxon>Oscillatoriophycideae</taxon>
        <taxon>Aerosakkonematales</taxon>
        <taxon>Aerosakkonemataceae</taxon>
        <taxon>Microseira</taxon>
    </lineage>
</organism>